<feature type="region of interest" description="Disordered" evidence="3">
    <location>
        <begin position="167"/>
        <end position="337"/>
    </location>
</feature>
<dbReference type="PANTHER" id="PTHR48029">
    <property type="entry name" value="NUCLEOLAR PROTEIN 8"/>
    <property type="match status" value="1"/>
</dbReference>
<keyword evidence="1 2" id="KW-0694">RNA-binding</keyword>
<evidence type="ECO:0000256" key="3">
    <source>
        <dbReference type="SAM" id="MobiDB-lite"/>
    </source>
</evidence>
<accession>A0A1V9Z0V3</accession>
<keyword evidence="6" id="KW-1185">Reference proteome</keyword>
<feature type="region of interest" description="Disordered" evidence="3">
    <location>
        <begin position="372"/>
        <end position="418"/>
    </location>
</feature>
<dbReference type="Gene3D" id="3.30.70.330">
    <property type="match status" value="1"/>
</dbReference>
<feature type="compositionally biased region" description="Acidic residues" evidence="3">
    <location>
        <begin position="169"/>
        <end position="217"/>
    </location>
</feature>
<evidence type="ECO:0000313" key="6">
    <source>
        <dbReference type="Proteomes" id="UP000243579"/>
    </source>
</evidence>
<dbReference type="GO" id="GO:0003723">
    <property type="term" value="F:RNA binding"/>
    <property type="evidence" value="ECO:0007669"/>
    <property type="project" value="UniProtKB-UniRule"/>
</dbReference>
<dbReference type="AlphaFoldDB" id="A0A1V9Z0V3"/>
<reference evidence="5 6" key="1">
    <citation type="journal article" date="2014" name="Genome Biol. Evol.">
        <title>The secreted proteins of Achlya hypogyna and Thraustotheca clavata identify the ancestral oomycete secretome and reveal gene acquisitions by horizontal gene transfer.</title>
        <authorList>
            <person name="Misner I."/>
            <person name="Blouin N."/>
            <person name="Leonard G."/>
            <person name="Richards T.A."/>
            <person name="Lane C.E."/>
        </authorList>
    </citation>
    <scope>NUCLEOTIDE SEQUENCE [LARGE SCALE GENOMIC DNA]</scope>
    <source>
        <strain evidence="5 6">ATCC 48635</strain>
    </source>
</reference>
<comment type="caution">
    <text evidence="5">The sequence shown here is derived from an EMBL/GenBank/DDBJ whole genome shotgun (WGS) entry which is preliminary data.</text>
</comment>
<protein>
    <recommendedName>
        <fullName evidence="4">RRM domain-containing protein</fullName>
    </recommendedName>
</protein>
<feature type="compositionally biased region" description="Acidic residues" evidence="3">
    <location>
        <begin position="688"/>
        <end position="701"/>
    </location>
</feature>
<feature type="compositionally biased region" description="Basic and acidic residues" evidence="3">
    <location>
        <begin position="584"/>
        <end position="593"/>
    </location>
</feature>
<feature type="region of interest" description="Disordered" evidence="3">
    <location>
        <begin position="684"/>
        <end position="712"/>
    </location>
</feature>
<feature type="region of interest" description="Disordered" evidence="3">
    <location>
        <begin position="561"/>
        <end position="593"/>
    </location>
</feature>
<feature type="compositionally biased region" description="Acidic residues" evidence="3">
    <location>
        <begin position="407"/>
        <end position="418"/>
    </location>
</feature>
<feature type="compositionally biased region" description="Acidic residues" evidence="3">
    <location>
        <begin position="374"/>
        <end position="388"/>
    </location>
</feature>
<dbReference type="InterPro" id="IPR035979">
    <property type="entry name" value="RBD_domain_sf"/>
</dbReference>
<feature type="region of interest" description="Disordered" evidence="3">
    <location>
        <begin position="756"/>
        <end position="775"/>
    </location>
</feature>
<feature type="compositionally biased region" description="Acidic residues" evidence="3">
    <location>
        <begin position="224"/>
        <end position="272"/>
    </location>
</feature>
<dbReference type="InterPro" id="IPR000504">
    <property type="entry name" value="RRM_dom"/>
</dbReference>
<organism evidence="5 6">
    <name type="scientific">Achlya hypogyna</name>
    <name type="common">Oomycete</name>
    <name type="synonym">Protoachlya hypogyna</name>
    <dbReference type="NCBI Taxonomy" id="1202772"/>
    <lineage>
        <taxon>Eukaryota</taxon>
        <taxon>Sar</taxon>
        <taxon>Stramenopiles</taxon>
        <taxon>Oomycota</taxon>
        <taxon>Saprolegniomycetes</taxon>
        <taxon>Saprolegniales</taxon>
        <taxon>Achlyaceae</taxon>
        <taxon>Achlya</taxon>
    </lineage>
</organism>
<dbReference type="InterPro" id="IPR012677">
    <property type="entry name" value="Nucleotide-bd_a/b_plait_sf"/>
</dbReference>
<dbReference type="EMBL" id="JNBR01000515">
    <property type="protein sequence ID" value="OQR91573.1"/>
    <property type="molecule type" value="Genomic_DNA"/>
</dbReference>
<name>A0A1V9Z0V3_ACHHY</name>
<proteinExistence type="predicted"/>
<feature type="compositionally biased region" description="Basic and acidic residues" evidence="3">
    <location>
        <begin position="273"/>
        <end position="282"/>
    </location>
</feature>
<dbReference type="PROSITE" id="PS50102">
    <property type="entry name" value="RRM"/>
    <property type="match status" value="1"/>
</dbReference>
<evidence type="ECO:0000256" key="1">
    <source>
        <dbReference type="ARBA" id="ARBA00022884"/>
    </source>
</evidence>
<dbReference type="OrthoDB" id="21643at2759"/>
<evidence type="ECO:0000259" key="4">
    <source>
        <dbReference type="PROSITE" id="PS50102"/>
    </source>
</evidence>
<feature type="domain" description="RRM" evidence="4">
    <location>
        <begin position="3"/>
        <end position="92"/>
    </location>
</feature>
<gene>
    <name evidence="5" type="ORF">ACHHYP_04554</name>
</gene>
<dbReference type="STRING" id="1202772.A0A1V9Z0V3"/>
<sequence length="775" mass="83410">MVQRLYVGRLPEDVTKAELLSRFERLLTGNADMRIEAVELMANSAASDFAYLQVASATGDATAEAATIDAFVKAYHNTKWKGKRLRVEPAKPDYLQRLKLAWADDAAAKAEVLALREQAFAPVDLDGPPVLELKKSKRFKGQRIRFGDDGRAMAVAKTGVKAVAVSATSEDEAMGSDESDEEASVAAAEDCEPEAAIDDAELSSETSDEDVDVEDDAAALSSETSDDDGDDADASDDGNDGGEAASDDEDIDVEAEIANELQGDSDDIDMEAEIAKELLRESDGEDIDMEAEIAKELAQQVASSSSASASSDDEPEDTITAPEEVQAPVDEAARKEAANARRLAALAERDAAAKAAAKKPVVAAAAMSKKIVFDSDDDDDDADADADNADGNAHAAAPTKKRGFLSDSDDDSDDDDDFLGLKRQKTEALFEFRPEFSGVEGKKLFEMQKRFGGDQRFRLDARFVEGDEFNDGVDASDAALPALDDSIQAWAPVAADAEEVASRAYVAETEAALEVLADLFPNMDVDRAKARLQRSMQAAPDLKQLGWLAAVKRYDPRDAGAQALERAPAAESDVEEEAPAPAPARKETPLPEASEERYFAATTDLSTMFSRVRANSEDGEEMEAAFDGLLRPAPAVASGGFSFASMFGVPADDVIEDKEAADETKDAPDVEDATWHFASSVRTAVADDSTDDEAADEEDEAAAPTAETAPRRRVADVLAFGKSFRQPAPWTPAHESDWTALRKTYTLDFRRKHKQALKNRKALKKQFQKRPSAKA</sequence>
<dbReference type="SUPFAM" id="SSF54928">
    <property type="entry name" value="RNA-binding domain, RBD"/>
    <property type="match status" value="1"/>
</dbReference>
<dbReference type="Proteomes" id="UP000243579">
    <property type="component" value="Unassembled WGS sequence"/>
</dbReference>
<dbReference type="PANTHER" id="PTHR48029:SF1">
    <property type="entry name" value="NUCLEOLAR PROTEIN 8"/>
    <property type="match status" value="1"/>
</dbReference>
<evidence type="ECO:0000256" key="2">
    <source>
        <dbReference type="PROSITE-ProRule" id="PRU00176"/>
    </source>
</evidence>
<evidence type="ECO:0000313" key="5">
    <source>
        <dbReference type="EMBL" id="OQR91573.1"/>
    </source>
</evidence>